<evidence type="ECO:0000313" key="2">
    <source>
        <dbReference type="Proteomes" id="UP000688137"/>
    </source>
</evidence>
<accession>A0A8S1PNR2</accession>
<sequence length="69" mass="7953">MNSQLQLNKPFKPKGDIEDVQIRDLSVQFKAQNQICKFKRTQRVDFISTFYTGNVPSSSKTPTKGILKY</sequence>
<dbReference type="EMBL" id="CAJJDM010000129">
    <property type="protein sequence ID" value="CAD8105110.1"/>
    <property type="molecule type" value="Genomic_DNA"/>
</dbReference>
<reference evidence="1" key="1">
    <citation type="submission" date="2021-01" db="EMBL/GenBank/DDBJ databases">
        <authorList>
            <consortium name="Genoscope - CEA"/>
            <person name="William W."/>
        </authorList>
    </citation>
    <scope>NUCLEOTIDE SEQUENCE</scope>
</reference>
<dbReference type="OMA" id="CKFKRTQ"/>
<proteinExistence type="predicted"/>
<comment type="caution">
    <text evidence="1">The sequence shown here is derived from an EMBL/GenBank/DDBJ whole genome shotgun (WGS) entry which is preliminary data.</text>
</comment>
<protein>
    <submittedName>
        <fullName evidence="1">Uncharacterized protein</fullName>
    </submittedName>
</protein>
<keyword evidence="2" id="KW-1185">Reference proteome</keyword>
<dbReference type="AlphaFoldDB" id="A0A8S1PNR2"/>
<gene>
    <name evidence="1" type="ORF">PPRIM_AZ9-3.1.T1260055</name>
</gene>
<dbReference type="Proteomes" id="UP000688137">
    <property type="component" value="Unassembled WGS sequence"/>
</dbReference>
<name>A0A8S1PNR2_PARPR</name>
<organism evidence="1 2">
    <name type="scientific">Paramecium primaurelia</name>
    <dbReference type="NCBI Taxonomy" id="5886"/>
    <lineage>
        <taxon>Eukaryota</taxon>
        <taxon>Sar</taxon>
        <taxon>Alveolata</taxon>
        <taxon>Ciliophora</taxon>
        <taxon>Intramacronucleata</taxon>
        <taxon>Oligohymenophorea</taxon>
        <taxon>Peniculida</taxon>
        <taxon>Parameciidae</taxon>
        <taxon>Paramecium</taxon>
    </lineage>
</organism>
<evidence type="ECO:0000313" key="1">
    <source>
        <dbReference type="EMBL" id="CAD8105110.1"/>
    </source>
</evidence>